<protein>
    <submittedName>
        <fullName evidence="1">Uncharacterized protein</fullName>
    </submittedName>
</protein>
<proteinExistence type="predicted"/>
<organism evidence="1">
    <name type="scientific">bioreactor metagenome</name>
    <dbReference type="NCBI Taxonomy" id="1076179"/>
    <lineage>
        <taxon>unclassified sequences</taxon>
        <taxon>metagenomes</taxon>
        <taxon>ecological metagenomes</taxon>
    </lineage>
</organism>
<accession>A0A645D282</accession>
<sequence>MAVLYGTDGFLRADFVVKIGDKAFKPAYRDRLALDTAHAFFFALGFLRTNAAAYRREGG</sequence>
<name>A0A645D282_9ZZZZ</name>
<dbReference type="AlphaFoldDB" id="A0A645D282"/>
<comment type="caution">
    <text evidence="1">The sequence shown here is derived from an EMBL/GenBank/DDBJ whole genome shotgun (WGS) entry which is preliminary data.</text>
</comment>
<reference evidence="1" key="1">
    <citation type="submission" date="2019-08" db="EMBL/GenBank/DDBJ databases">
        <authorList>
            <person name="Kucharzyk K."/>
            <person name="Murdoch R.W."/>
            <person name="Higgins S."/>
            <person name="Loffler F."/>
        </authorList>
    </citation>
    <scope>NUCLEOTIDE SEQUENCE</scope>
</reference>
<evidence type="ECO:0000313" key="1">
    <source>
        <dbReference type="EMBL" id="MPM83168.1"/>
    </source>
</evidence>
<gene>
    <name evidence="1" type="ORF">SDC9_130231</name>
</gene>
<dbReference type="EMBL" id="VSSQ01032033">
    <property type="protein sequence ID" value="MPM83168.1"/>
    <property type="molecule type" value="Genomic_DNA"/>
</dbReference>